<dbReference type="AlphaFoldDB" id="A0A7K3PID8"/>
<dbReference type="PANTHER" id="PTHR30349">
    <property type="entry name" value="PHAGE INTEGRASE-RELATED"/>
    <property type="match status" value="1"/>
</dbReference>
<dbReference type="SUPFAM" id="SSF56349">
    <property type="entry name" value="DNA breaking-rejoining enzymes"/>
    <property type="match status" value="1"/>
</dbReference>
<dbReference type="GO" id="GO:0015074">
    <property type="term" value="P:DNA integration"/>
    <property type="evidence" value="ECO:0007669"/>
    <property type="project" value="InterPro"/>
</dbReference>
<dbReference type="Pfam" id="PF13495">
    <property type="entry name" value="Phage_int_SAM_4"/>
    <property type="match status" value="1"/>
</dbReference>
<evidence type="ECO:0000256" key="1">
    <source>
        <dbReference type="ARBA" id="ARBA00023172"/>
    </source>
</evidence>
<feature type="domain" description="Tyr recombinase" evidence="2">
    <location>
        <begin position="150"/>
        <end position="360"/>
    </location>
</feature>
<dbReference type="InterPro" id="IPR002104">
    <property type="entry name" value="Integrase_catalytic"/>
</dbReference>
<keyword evidence="1" id="KW-0233">DNA recombination</keyword>
<evidence type="ECO:0000313" key="4">
    <source>
        <dbReference type="Proteomes" id="UP000470446"/>
    </source>
</evidence>
<gene>
    <name evidence="3" type="ORF">G3I32_12405</name>
</gene>
<dbReference type="PROSITE" id="PS51898">
    <property type="entry name" value="TYR_RECOMBINASE"/>
    <property type="match status" value="1"/>
</dbReference>
<dbReference type="RefSeq" id="WP_164245246.1">
    <property type="nucleotide sequence ID" value="NZ_JAAGMA010000317.1"/>
</dbReference>
<dbReference type="Gene3D" id="1.10.443.10">
    <property type="entry name" value="Intergrase catalytic core"/>
    <property type="match status" value="1"/>
</dbReference>
<dbReference type="Proteomes" id="UP000470446">
    <property type="component" value="Unassembled WGS sequence"/>
</dbReference>
<reference evidence="3 4" key="1">
    <citation type="submission" date="2020-01" db="EMBL/GenBank/DDBJ databases">
        <title>Insect and environment-associated Actinomycetes.</title>
        <authorList>
            <person name="Currrie C."/>
            <person name="Chevrette M."/>
            <person name="Carlson C."/>
            <person name="Stubbendieck R."/>
            <person name="Wendt-Pienkowski E."/>
        </authorList>
    </citation>
    <scope>NUCLEOTIDE SEQUENCE [LARGE SCALE GENOMIC DNA]</scope>
    <source>
        <strain evidence="3 4">SID14163</strain>
    </source>
</reference>
<protein>
    <submittedName>
        <fullName evidence="3">Tyrosine-type recombinase/integrase</fullName>
    </submittedName>
</protein>
<sequence>MSAVVDMPGAAHLVLADGVVHLDPEPAVLEAMLAGWALQQRTRFLRESTICPRIALVRRLAQFTNEYPWQWEPAEVEAFFDDLRNRRPGRPLAVSTARNYQNDLRLFFDYITDTRYGWPSTCKERFGRVPVQLLHEWNTITHSSEYEGAAERRPLTYDEVQALFDAADGRVEEIRARRRKGSLAALRDAMVLKTVYAFGLRRQEACGLDLSDLRRNPKVGEYGRFGAIFVRYGKASKGGPPKRRSVLTVPEMDWIVGVLDQYVSEVRPAFGPGKHPAFWITERRDRMSLRRLNGAFEAARQFAGLPMELDLHSLRHSYVTHLIEFGYPEKFVQDQVGHAYASTTAIYSHVSDEFRNRLLQRSLQARYGDLWGRQT</sequence>
<dbReference type="InterPro" id="IPR013762">
    <property type="entry name" value="Integrase-like_cat_sf"/>
</dbReference>
<accession>A0A7K3PID8</accession>
<dbReference type="InterPro" id="IPR011010">
    <property type="entry name" value="DNA_brk_join_enz"/>
</dbReference>
<comment type="caution">
    <text evidence="3">The sequence shown here is derived from an EMBL/GenBank/DDBJ whole genome shotgun (WGS) entry which is preliminary data.</text>
</comment>
<evidence type="ECO:0000259" key="2">
    <source>
        <dbReference type="PROSITE" id="PS51898"/>
    </source>
</evidence>
<organism evidence="3 4">
    <name type="scientific">Streptomyces coelicoflavus</name>
    <dbReference type="NCBI Taxonomy" id="285562"/>
    <lineage>
        <taxon>Bacteria</taxon>
        <taxon>Bacillati</taxon>
        <taxon>Actinomycetota</taxon>
        <taxon>Actinomycetes</taxon>
        <taxon>Kitasatosporales</taxon>
        <taxon>Streptomycetaceae</taxon>
        <taxon>Streptomyces</taxon>
    </lineage>
</organism>
<dbReference type="GO" id="GO:0006310">
    <property type="term" value="P:DNA recombination"/>
    <property type="evidence" value="ECO:0007669"/>
    <property type="project" value="UniProtKB-KW"/>
</dbReference>
<dbReference type="InterPro" id="IPR050090">
    <property type="entry name" value="Tyrosine_recombinase_XerCD"/>
</dbReference>
<dbReference type="InterPro" id="IPR004107">
    <property type="entry name" value="Integrase_SAM-like_N"/>
</dbReference>
<dbReference type="PANTHER" id="PTHR30349:SF64">
    <property type="entry name" value="PROPHAGE INTEGRASE INTD-RELATED"/>
    <property type="match status" value="1"/>
</dbReference>
<name>A0A7K3PID8_9ACTN</name>
<evidence type="ECO:0000313" key="3">
    <source>
        <dbReference type="EMBL" id="NEB09657.1"/>
    </source>
</evidence>
<dbReference type="Pfam" id="PF00589">
    <property type="entry name" value="Phage_integrase"/>
    <property type="match status" value="1"/>
</dbReference>
<dbReference type="GO" id="GO:0003677">
    <property type="term" value="F:DNA binding"/>
    <property type="evidence" value="ECO:0007669"/>
    <property type="project" value="InterPro"/>
</dbReference>
<dbReference type="EMBL" id="JAAGMA010000317">
    <property type="protein sequence ID" value="NEB09657.1"/>
    <property type="molecule type" value="Genomic_DNA"/>
</dbReference>
<proteinExistence type="predicted"/>